<dbReference type="InterPro" id="IPR045028">
    <property type="entry name" value="DinG/Rad3-like"/>
</dbReference>
<dbReference type="AlphaFoldDB" id="A0A318EQC8"/>
<dbReference type="InterPro" id="IPR014013">
    <property type="entry name" value="Helic_SF1/SF2_ATP-bd_DinG/Rad3"/>
</dbReference>
<dbReference type="GO" id="GO:0016818">
    <property type="term" value="F:hydrolase activity, acting on acid anhydrides, in phosphorus-containing anhydrides"/>
    <property type="evidence" value="ECO:0007669"/>
    <property type="project" value="InterPro"/>
</dbReference>
<dbReference type="GO" id="GO:0003678">
    <property type="term" value="F:DNA helicase activity"/>
    <property type="evidence" value="ECO:0007669"/>
    <property type="project" value="InterPro"/>
</dbReference>
<dbReference type="GO" id="GO:0003677">
    <property type="term" value="F:DNA binding"/>
    <property type="evidence" value="ECO:0007669"/>
    <property type="project" value="UniProtKB-KW"/>
</dbReference>
<dbReference type="Gene3D" id="3.90.320.10">
    <property type="match status" value="1"/>
</dbReference>
<sequence>MNKDDNNIKISVRNLVEFILRSGDIDNRQGSKNDKDAMQAGSKMHRKIQKQMGSEYHAEYPLKLQIEKPDFFITIEGRADGIIIEESKITIDEIKGVYFDLDYLNAPIEVHRAQAMCYGYIYSKQEGLNLIHIQLTYCNLDNEQKKYFNEAIEFDRLEMWFQKLIQEYYKWARFQYEWKIKRNDSIKPLEFPFSYREGQRDLAASVYKTINRRRRLFIQAPTGVGKTMSTIFPTVKAIGESLGEKIFYLTAKTITRTVAQEAFEILKEKGLSFKLVTLTAKEKLCFCETTECNPIHCPYAKGHYDRINDAVFLMLTQKNTFSREVIEEYAKKYQVCPFEMSLDVSLWCDAIICDYNYVFDPNVALKRFFSEGAKGEYLFLVDEAHNLVERGREMYSAFLYKEDFLRLKNEVKFYSRKLEKNLEKCNKNLLELKRECETYQVIDSIGAFVLNLMSLASEIEKFLEENDEKDIRDKVLEFYFQVRHFLSMYERLDDNYVIYTEHDQTGQFKIKLFCINPSVNLIDCLNKGNSTIFFSATLLPISYYKELLSGDLEDYAVYANSPFKEENRLILIGNDVSSKYTRRNHLEYKKTAEYIKSVIECKKGNYMVFFPSYSYMREVYHYIHSLNVNCICQKQGMNEEEREEFLSYFMNHPSGEIVGLCVMGGIFSEGIDLKRDYLIGALIVGTGLPQISYEKEILKNYYDAKNENGFDYAYRYPGMNKVLQAAGRVIRTSDDKGIILLLDERFNSRQYKELFPREWKQPPLCSISNVNQQIEAFWNRS</sequence>
<proteinExistence type="inferred from homology"/>
<evidence type="ECO:0000259" key="15">
    <source>
        <dbReference type="PROSITE" id="PS51193"/>
    </source>
</evidence>
<evidence type="ECO:0000256" key="14">
    <source>
        <dbReference type="SAM" id="Coils"/>
    </source>
</evidence>
<evidence type="ECO:0000256" key="5">
    <source>
        <dbReference type="ARBA" id="ARBA00022801"/>
    </source>
</evidence>
<dbReference type="InterPro" id="IPR006554">
    <property type="entry name" value="Helicase-like_DEXD_c2"/>
</dbReference>
<evidence type="ECO:0000256" key="3">
    <source>
        <dbReference type="ARBA" id="ARBA00022741"/>
    </source>
</evidence>
<dbReference type="Pfam" id="PF06733">
    <property type="entry name" value="DEAD_2"/>
    <property type="match status" value="1"/>
</dbReference>
<dbReference type="Gene3D" id="1.10.275.40">
    <property type="match status" value="1"/>
</dbReference>
<protein>
    <submittedName>
        <fullName evidence="16">Rad3-related DNA helicase</fullName>
    </submittedName>
</protein>
<dbReference type="PANTHER" id="PTHR11472:SF34">
    <property type="entry name" value="REGULATOR OF TELOMERE ELONGATION HELICASE 1"/>
    <property type="match status" value="1"/>
</dbReference>
<keyword evidence="3" id="KW-0547">Nucleotide-binding</keyword>
<dbReference type="Gene3D" id="1.10.30.20">
    <property type="entry name" value="Bacterial XPD DNA helicase, FeS cluster domain"/>
    <property type="match status" value="1"/>
</dbReference>
<evidence type="ECO:0000256" key="2">
    <source>
        <dbReference type="ARBA" id="ARBA00022723"/>
    </source>
</evidence>
<evidence type="ECO:0000256" key="10">
    <source>
        <dbReference type="ARBA" id="ARBA00023125"/>
    </source>
</evidence>
<gene>
    <name evidence="16" type="ORF">C8E03_10875</name>
</gene>
<evidence type="ECO:0000313" key="16">
    <source>
        <dbReference type="EMBL" id="PXV88352.1"/>
    </source>
</evidence>
<comment type="caution">
    <text evidence="16">The sequence shown here is derived from an EMBL/GenBank/DDBJ whole genome shotgun (WGS) entry which is preliminary data.</text>
</comment>
<dbReference type="Pfam" id="PF13307">
    <property type="entry name" value="Helicase_C_2"/>
    <property type="match status" value="1"/>
</dbReference>
<dbReference type="PANTHER" id="PTHR11472">
    <property type="entry name" value="DNA REPAIR DEAD HELICASE RAD3/XP-D SUBFAMILY MEMBER"/>
    <property type="match status" value="1"/>
</dbReference>
<dbReference type="GO" id="GO:0051539">
    <property type="term" value="F:4 iron, 4 sulfur cluster binding"/>
    <property type="evidence" value="ECO:0007669"/>
    <property type="project" value="UniProtKB-KW"/>
</dbReference>
<accession>A0A318EQC8</accession>
<keyword evidence="8" id="KW-0408">Iron</keyword>
<dbReference type="SMART" id="SM00491">
    <property type="entry name" value="HELICc2"/>
    <property type="match status" value="1"/>
</dbReference>
<evidence type="ECO:0000256" key="8">
    <source>
        <dbReference type="ARBA" id="ARBA00023004"/>
    </source>
</evidence>
<dbReference type="InterPro" id="IPR011604">
    <property type="entry name" value="PDDEXK-like_dom_sf"/>
</dbReference>
<dbReference type="RefSeq" id="WP_110291367.1">
    <property type="nucleotide sequence ID" value="NZ_QICS01000008.1"/>
</dbReference>
<evidence type="ECO:0000256" key="13">
    <source>
        <dbReference type="ARBA" id="ARBA00038058"/>
    </source>
</evidence>
<keyword evidence="2" id="KW-0479">Metal-binding</keyword>
<keyword evidence="12" id="KW-0413">Isomerase</keyword>
<feature type="domain" description="Helicase ATP-binding" evidence="15">
    <location>
        <begin position="185"/>
        <end position="442"/>
    </location>
</feature>
<dbReference type="GO" id="GO:0005524">
    <property type="term" value="F:ATP binding"/>
    <property type="evidence" value="ECO:0007669"/>
    <property type="project" value="UniProtKB-KW"/>
</dbReference>
<dbReference type="PROSITE" id="PS51193">
    <property type="entry name" value="HELICASE_ATP_BIND_2"/>
    <property type="match status" value="1"/>
</dbReference>
<evidence type="ECO:0000256" key="11">
    <source>
        <dbReference type="ARBA" id="ARBA00023204"/>
    </source>
</evidence>
<dbReference type="InterPro" id="IPR027417">
    <property type="entry name" value="P-loop_NTPase"/>
</dbReference>
<keyword evidence="9" id="KW-0411">Iron-sulfur</keyword>
<evidence type="ECO:0000256" key="1">
    <source>
        <dbReference type="ARBA" id="ARBA00022485"/>
    </source>
</evidence>
<reference evidence="16 17" key="1">
    <citation type="submission" date="2018-05" db="EMBL/GenBank/DDBJ databases">
        <title>Genomic Encyclopedia of Type Strains, Phase IV (KMG-IV): sequencing the most valuable type-strain genomes for metagenomic binning, comparative biology and taxonomic classification.</title>
        <authorList>
            <person name="Goeker M."/>
        </authorList>
    </citation>
    <scope>NUCLEOTIDE SEQUENCE [LARGE SCALE GENOMIC DNA]</scope>
    <source>
        <strain evidence="16 17">DSM 28816</strain>
    </source>
</reference>
<evidence type="ECO:0000256" key="9">
    <source>
        <dbReference type="ARBA" id="ARBA00023014"/>
    </source>
</evidence>
<dbReference type="Gene3D" id="3.40.50.300">
    <property type="entry name" value="P-loop containing nucleotide triphosphate hydrolases"/>
    <property type="match status" value="2"/>
</dbReference>
<dbReference type="InterPro" id="IPR010614">
    <property type="entry name" value="RAD3-like_helicase_DEAD"/>
</dbReference>
<dbReference type="SUPFAM" id="SSF52540">
    <property type="entry name" value="P-loop containing nucleoside triphosphate hydrolases"/>
    <property type="match status" value="1"/>
</dbReference>
<dbReference type="Proteomes" id="UP000247523">
    <property type="component" value="Unassembled WGS sequence"/>
</dbReference>
<evidence type="ECO:0000256" key="6">
    <source>
        <dbReference type="ARBA" id="ARBA00022806"/>
    </source>
</evidence>
<keyword evidence="1" id="KW-0004">4Fe-4S</keyword>
<organism evidence="16 17">
    <name type="scientific">Lachnotalea glycerini</name>
    <dbReference type="NCBI Taxonomy" id="1763509"/>
    <lineage>
        <taxon>Bacteria</taxon>
        <taxon>Bacillati</taxon>
        <taxon>Bacillota</taxon>
        <taxon>Clostridia</taxon>
        <taxon>Lachnospirales</taxon>
        <taxon>Lachnospiraceae</taxon>
        <taxon>Lachnotalea</taxon>
    </lineage>
</organism>
<keyword evidence="14" id="KW-0175">Coiled coil</keyword>
<comment type="similarity">
    <text evidence="13">Belongs to the helicase family. DinG subfamily.</text>
</comment>
<keyword evidence="10" id="KW-0238">DNA-binding</keyword>
<evidence type="ECO:0000256" key="4">
    <source>
        <dbReference type="ARBA" id="ARBA00022763"/>
    </source>
</evidence>
<keyword evidence="4" id="KW-0227">DNA damage</keyword>
<name>A0A318EQC8_9FIRM</name>
<keyword evidence="7" id="KW-0067">ATP-binding</keyword>
<dbReference type="GO" id="GO:0046872">
    <property type="term" value="F:metal ion binding"/>
    <property type="evidence" value="ECO:0007669"/>
    <property type="project" value="UniProtKB-KW"/>
</dbReference>
<evidence type="ECO:0000313" key="17">
    <source>
        <dbReference type="Proteomes" id="UP000247523"/>
    </source>
</evidence>
<evidence type="ECO:0000256" key="7">
    <source>
        <dbReference type="ARBA" id="ARBA00022840"/>
    </source>
</evidence>
<dbReference type="InterPro" id="IPR006555">
    <property type="entry name" value="ATP-dep_Helicase_C"/>
</dbReference>
<dbReference type="InterPro" id="IPR042493">
    <property type="entry name" value="XPD_DNA_FeS"/>
</dbReference>
<dbReference type="GO" id="GO:0006281">
    <property type="term" value="P:DNA repair"/>
    <property type="evidence" value="ECO:0007669"/>
    <property type="project" value="UniProtKB-KW"/>
</dbReference>
<feature type="coiled-coil region" evidence="14">
    <location>
        <begin position="415"/>
        <end position="442"/>
    </location>
</feature>
<dbReference type="SMART" id="SM00488">
    <property type="entry name" value="DEXDc2"/>
    <property type="match status" value="1"/>
</dbReference>
<keyword evidence="11" id="KW-0234">DNA repair</keyword>
<evidence type="ECO:0000256" key="12">
    <source>
        <dbReference type="ARBA" id="ARBA00023235"/>
    </source>
</evidence>
<keyword evidence="5" id="KW-0378">Hydrolase</keyword>
<dbReference type="EMBL" id="QICS01000008">
    <property type="protein sequence ID" value="PXV88352.1"/>
    <property type="molecule type" value="Genomic_DNA"/>
</dbReference>
<keyword evidence="6 16" id="KW-0347">Helicase</keyword>